<dbReference type="EMBL" id="MFJR01000009">
    <property type="protein sequence ID" value="OGG26411.1"/>
    <property type="molecule type" value="Genomic_DNA"/>
</dbReference>
<proteinExistence type="predicted"/>
<keyword evidence="1" id="KW-0472">Membrane</keyword>
<name>A0A1F6ANZ7_9BACT</name>
<dbReference type="AlphaFoldDB" id="A0A1F6ANZ7"/>
<gene>
    <name evidence="2" type="ORF">A2960_06045</name>
</gene>
<evidence type="ECO:0000313" key="3">
    <source>
        <dbReference type="Proteomes" id="UP000176609"/>
    </source>
</evidence>
<sequence>MLSSRLILIFLGIIFLIIVILSSSRIAGSLRQRFGSFIPTIRQSAETTPTPTPFEETGTPTPTFYFKITGTPANQIPATGPADLLWLTLGGCLIAGLSLRKFTTSSK</sequence>
<evidence type="ECO:0000256" key="1">
    <source>
        <dbReference type="SAM" id="Phobius"/>
    </source>
</evidence>
<keyword evidence="1" id="KW-0812">Transmembrane</keyword>
<feature type="transmembrane region" description="Helical" evidence="1">
    <location>
        <begin position="6"/>
        <end position="27"/>
    </location>
</feature>
<comment type="caution">
    <text evidence="2">The sequence shown here is derived from an EMBL/GenBank/DDBJ whole genome shotgun (WGS) entry which is preliminary data.</text>
</comment>
<organism evidence="2 3">
    <name type="scientific">Candidatus Gottesmanbacteria bacterium RIFCSPLOWO2_01_FULL_39_12b</name>
    <dbReference type="NCBI Taxonomy" id="1798388"/>
    <lineage>
        <taxon>Bacteria</taxon>
        <taxon>Candidatus Gottesmaniibacteriota</taxon>
    </lineage>
</organism>
<reference evidence="2 3" key="1">
    <citation type="journal article" date="2016" name="Nat. Commun.">
        <title>Thousands of microbial genomes shed light on interconnected biogeochemical processes in an aquifer system.</title>
        <authorList>
            <person name="Anantharaman K."/>
            <person name="Brown C.T."/>
            <person name="Hug L.A."/>
            <person name="Sharon I."/>
            <person name="Castelle C.J."/>
            <person name="Probst A.J."/>
            <person name="Thomas B.C."/>
            <person name="Singh A."/>
            <person name="Wilkins M.J."/>
            <person name="Karaoz U."/>
            <person name="Brodie E.L."/>
            <person name="Williams K.H."/>
            <person name="Hubbard S.S."/>
            <person name="Banfield J.F."/>
        </authorList>
    </citation>
    <scope>NUCLEOTIDE SEQUENCE [LARGE SCALE GENOMIC DNA]</scope>
</reference>
<protein>
    <submittedName>
        <fullName evidence="2">Uncharacterized protein</fullName>
    </submittedName>
</protein>
<evidence type="ECO:0000313" key="2">
    <source>
        <dbReference type="EMBL" id="OGG26411.1"/>
    </source>
</evidence>
<accession>A0A1F6ANZ7</accession>
<dbReference type="Proteomes" id="UP000176609">
    <property type="component" value="Unassembled WGS sequence"/>
</dbReference>
<keyword evidence="1" id="KW-1133">Transmembrane helix</keyword>